<evidence type="ECO:0000256" key="2">
    <source>
        <dbReference type="SAM" id="Phobius"/>
    </source>
</evidence>
<comment type="caution">
    <text evidence="3">The sequence shown here is derived from an EMBL/GenBank/DDBJ whole genome shotgun (WGS) entry which is preliminary data.</text>
</comment>
<keyword evidence="2" id="KW-0472">Membrane</keyword>
<feature type="transmembrane region" description="Helical" evidence="2">
    <location>
        <begin position="235"/>
        <end position="263"/>
    </location>
</feature>
<name>A0A7W4PGL0_9PROT</name>
<evidence type="ECO:0000313" key="4">
    <source>
        <dbReference type="Proteomes" id="UP000530320"/>
    </source>
</evidence>
<organism evidence="3 4">
    <name type="scientific">Gluconacetobacter dulcium</name>
    <dbReference type="NCBI Taxonomy" id="2729096"/>
    <lineage>
        <taxon>Bacteria</taxon>
        <taxon>Pseudomonadati</taxon>
        <taxon>Pseudomonadota</taxon>
        <taxon>Alphaproteobacteria</taxon>
        <taxon>Acetobacterales</taxon>
        <taxon>Acetobacteraceae</taxon>
        <taxon>Gluconacetobacter</taxon>
    </lineage>
</organism>
<evidence type="ECO:0008006" key="5">
    <source>
        <dbReference type="Google" id="ProtNLM"/>
    </source>
</evidence>
<keyword evidence="2" id="KW-1133">Transmembrane helix</keyword>
<dbReference type="Proteomes" id="UP000530320">
    <property type="component" value="Unassembled WGS sequence"/>
</dbReference>
<dbReference type="EMBL" id="JABEQP010000004">
    <property type="protein sequence ID" value="MBB2197302.1"/>
    <property type="molecule type" value="Genomic_DNA"/>
</dbReference>
<gene>
    <name evidence="3" type="ORF">HLH44_07490</name>
</gene>
<keyword evidence="2" id="KW-0812">Transmembrane</keyword>
<accession>A0A7W4PGL0</accession>
<feature type="region of interest" description="Disordered" evidence="1">
    <location>
        <begin position="420"/>
        <end position="444"/>
    </location>
</feature>
<proteinExistence type="predicted"/>
<reference evidence="3 4" key="1">
    <citation type="submission" date="2020-04" db="EMBL/GenBank/DDBJ databases">
        <title>Description of novel Gluconacetobacter.</title>
        <authorList>
            <person name="Sombolestani A."/>
        </authorList>
    </citation>
    <scope>NUCLEOTIDE SEQUENCE [LARGE SCALE GENOMIC DNA]</scope>
    <source>
        <strain evidence="3 4">LMG 22058</strain>
    </source>
</reference>
<dbReference type="AlphaFoldDB" id="A0A7W4PGL0"/>
<evidence type="ECO:0000256" key="1">
    <source>
        <dbReference type="SAM" id="MobiDB-lite"/>
    </source>
</evidence>
<evidence type="ECO:0000313" key="3">
    <source>
        <dbReference type="EMBL" id="MBB2197302.1"/>
    </source>
</evidence>
<dbReference type="RefSeq" id="WP_183008761.1">
    <property type="nucleotide sequence ID" value="NZ_JABEQP010000004.1"/>
</dbReference>
<sequence length="444" mass="47157">MRKNTPSLGIAVHDLGQLLVIPQSTAGVKNFAKLGVDINALKDRTLKAGGDPIQMLLETLDRVTDHTRNNVAMQTLFHNVQDRAAAAAILQHWHGDPAKGDLGYTDVQEKLRNATPADTNADYATGLTSPKIRLQAFEESLSQLNRRIGTGFQPTLDRMTAALNLLNEKWEWLDVHVPGLTSAFTGFAGTTLGLTAAIAALRAVSSPLIAALRLLASPLRAVLSLSRGLSVAMGLGRIATIAMGGAFVAIAAVAVAAIGDIALHWDRFSGMFHALGHGVLEEWRGLGNFIAGVFTGNWDRALHGLGQSFRGFSTALGGEFGIFRQLFLDFAHWLDGWTGGLPSRILSGITAEWHVLTDGLTNKLHDLEGAFDHSWLGQHMGFAAPVPAAAVAVPVAGAHNAAGRAQQVNLHVTADRGLQVRQTGGPTHGVTIAQPNTGRMVGRP</sequence>
<protein>
    <recommendedName>
        <fullName evidence="5">Phage tail tape measure protein</fullName>
    </recommendedName>
</protein>